<sequence>MSCSRSSAAAAAPCGPAAEPSRIPLVVRLGDLEVAPENLRYGEAPDDDIPQLAETVAAAGLLQYPTVRPGRRGEAAHMVLDGRRRLLALRLLRDAGRIDDDHPVEVFVETDRARQAAAVVLTNTAVPVHIADVIAAMGRMLKARLTITAIARALGYGETEIRRLSALSALPSVALEALKSGRITLRQARLLARLKDGEEQAALARAAMDGCGLQEWRIQELLGEGRITTRDPRCGLVTPELYAAEGGRTEADLFGELPPVLLDPDRLTRAWLKRGRLLADIFEAEGLTVRLCPGEKEAELPDDMERLCYAYGGLSETATVVYRETRDRAQAAADVVEAALAGEALPSGEGRLSDQETLGLVEALIRARIAQDQAGAGRRLAVLIVLRPSLRSGVEIECFAPLEAVGDGALDGADGADEEGAEEERSSLAPSRSTYVPPQAEAPMPETQGVSHVLHAVRTDTATRGLIRALAEKPSVALTVLIARLFASLAVWPPVSRGEAALAISASAFAPASGRVIAGLDGIVREQLDERRRAWEASGLTVIAWVHALQTEDRFGLMAELTALSLDLHEPRTGHVRRAARAEAAEIAVLCDADLSRWWTPDGAYLRPHSREQLLSMLEGMGAETEAPARMRKGDLVAWTEEQAAARRWTPACLSWAGEAESEADGAFEPADAATSTYEDADAAGDGSGEPSSGAADGEEIDGADEASGRGVFIVTPKGEAALRGAAA</sequence>
<dbReference type="PANTHER" id="PTHR33375:SF7">
    <property type="entry name" value="CHROMOSOME 2-PARTITIONING PROTEIN PARB-RELATED"/>
    <property type="match status" value="1"/>
</dbReference>
<gene>
    <name evidence="3" type="ORF">HNP32_003373</name>
</gene>
<comment type="caution">
    <text evidence="3">The sequence shown here is derived from an EMBL/GenBank/DDBJ whole genome shotgun (WGS) entry which is preliminary data.</text>
</comment>
<dbReference type="InterPro" id="IPR041468">
    <property type="entry name" value="HTH_ParB/Spo0J"/>
</dbReference>
<dbReference type="Proteomes" id="UP000539957">
    <property type="component" value="Unassembled WGS sequence"/>
</dbReference>
<accession>A0A7W7ISC4</accession>
<dbReference type="GO" id="GO:0005694">
    <property type="term" value="C:chromosome"/>
    <property type="evidence" value="ECO:0007669"/>
    <property type="project" value="TreeGrafter"/>
</dbReference>
<proteinExistence type="predicted"/>
<feature type="region of interest" description="Disordered" evidence="1">
    <location>
        <begin position="410"/>
        <end position="448"/>
    </location>
</feature>
<dbReference type="RefSeq" id="WP_184273183.1">
    <property type="nucleotide sequence ID" value="NZ_CP194722.1"/>
</dbReference>
<dbReference type="InterPro" id="IPR050336">
    <property type="entry name" value="Chromosome_partition/occlusion"/>
</dbReference>
<dbReference type="InterPro" id="IPR003115">
    <property type="entry name" value="ParB_N"/>
</dbReference>
<dbReference type="GO" id="GO:0007059">
    <property type="term" value="P:chromosome segregation"/>
    <property type="evidence" value="ECO:0007669"/>
    <property type="project" value="TreeGrafter"/>
</dbReference>
<dbReference type="SUPFAM" id="SSF109709">
    <property type="entry name" value="KorB DNA-binding domain-like"/>
    <property type="match status" value="1"/>
</dbReference>
<dbReference type="Pfam" id="PF17762">
    <property type="entry name" value="HTH_ParB"/>
    <property type="match status" value="1"/>
</dbReference>
<dbReference type="Gene3D" id="1.10.10.2830">
    <property type="match status" value="1"/>
</dbReference>
<feature type="region of interest" description="Disordered" evidence="1">
    <location>
        <begin position="660"/>
        <end position="716"/>
    </location>
</feature>
<evidence type="ECO:0000313" key="4">
    <source>
        <dbReference type="Proteomes" id="UP000539957"/>
    </source>
</evidence>
<protein>
    <submittedName>
        <fullName evidence="3">ParB family chromosome partitioning protein</fullName>
    </submittedName>
</protein>
<feature type="domain" description="ParB-like N-terminal" evidence="2">
    <location>
        <begin position="32"/>
        <end position="123"/>
    </location>
</feature>
<organism evidence="3 4">
    <name type="scientific">Brevundimonas bullata</name>
    <dbReference type="NCBI Taxonomy" id="13160"/>
    <lineage>
        <taxon>Bacteria</taxon>
        <taxon>Pseudomonadati</taxon>
        <taxon>Pseudomonadota</taxon>
        <taxon>Alphaproteobacteria</taxon>
        <taxon>Caulobacterales</taxon>
        <taxon>Caulobacteraceae</taxon>
        <taxon>Brevundimonas</taxon>
    </lineage>
</organism>
<dbReference type="InterPro" id="IPR036086">
    <property type="entry name" value="ParB/Sulfiredoxin_sf"/>
</dbReference>
<reference evidence="3 4" key="1">
    <citation type="submission" date="2020-08" db="EMBL/GenBank/DDBJ databases">
        <title>Functional genomics of gut bacteria from endangered species of beetles.</title>
        <authorList>
            <person name="Carlos-Shanley C."/>
        </authorList>
    </citation>
    <scope>NUCLEOTIDE SEQUENCE [LARGE SCALE GENOMIC DNA]</scope>
    <source>
        <strain evidence="3 4">S00123</strain>
    </source>
</reference>
<evidence type="ECO:0000256" key="1">
    <source>
        <dbReference type="SAM" id="MobiDB-lite"/>
    </source>
</evidence>
<dbReference type="EMBL" id="JACHKY010000006">
    <property type="protein sequence ID" value="MBB4799615.1"/>
    <property type="molecule type" value="Genomic_DNA"/>
</dbReference>
<evidence type="ECO:0000259" key="2">
    <source>
        <dbReference type="SMART" id="SM00470"/>
    </source>
</evidence>
<dbReference type="Gene3D" id="3.90.1530.30">
    <property type="match status" value="1"/>
</dbReference>
<evidence type="ECO:0000313" key="3">
    <source>
        <dbReference type="EMBL" id="MBB4799615.1"/>
    </source>
</evidence>
<dbReference type="PANTHER" id="PTHR33375">
    <property type="entry name" value="CHROMOSOME-PARTITIONING PROTEIN PARB-RELATED"/>
    <property type="match status" value="1"/>
</dbReference>
<dbReference type="SUPFAM" id="SSF110849">
    <property type="entry name" value="ParB/Sulfiredoxin"/>
    <property type="match status" value="1"/>
</dbReference>
<dbReference type="AlphaFoldDB" id="A0A7W7ISC4"/>
<dbReference type="SMART" id="SM00470">
    <property type="entry name" value="ParB"/>
    <property type="match status" value="1"/>
</dbReference>
<keyword evidence="4" id="KW-1185">Reference proteome</keyword>
<name>A0A7W7ISC4_9CAUL</name>